<evidence type="ECO:0000259" key="1">
    <source>
        <dbReference type="Pfam" id="PF00156"/>
    </source>
</evidence>
<organism evidence="2 3">
    <name type="scientific">Acididesulfobacter guangdongensis</name>
    <dbReference type="NCBI Taxonomy" id="2597225"/>
    <lineage>
        <taxon>Bacteria</taxon>
        <taxon>Deltaproteobacteria</taxon>
        <taxon>Candidatus Acidulodesulfobacterales</taxon>
        <taxon>Candidatus Acididesulfobacter</taxon>
    </lineage>
</organism>
<sequence>MNEIIFKNDEVNDIIDGLAAKIIKFKFDLGNLIIAGIKEGGVAPSNIIHEKVKHATGFNCLLGYVDITLYRDDSFEVKKAVKSTEMPFNINGKDILLVDDVICSGRTVRAAIDDLICFGRPKSIKLAVLIDRGDREVPICPDFTGKKIKISDKYDVRVELDGKNKFIEKILKV</sequence>
<dbReference type="NCBIfam" id="NF003549">
    <property type="entry name" value="PRK05205.1-5"/>
    <property type="match status" value="1"/>
</dbReference>
<name>A0A519BJG2_ACIG2</name>
<comment type="caution">
    <text evidence="2">The sequence shown here is derived from an EMBL/GenBank/DDBJ whole genome shotgun (WGS) entry which is preliminary data.</text>
</comment>
<dbReference type="PANTHER" id="PTHR11608">
    <property type="entry name" value="BIFUNCTIONAL PROTEIN PYRR"/>
    <property type="match status" value="1"/>
</dbReference>
<keyword evidence="2" id="KW-0808">Transferase</keyword>
<reference evidence="2 3" key="1">
    <citation type="journal article" date="2019" name="ISME J.">
        <title>Insights into ecological role of a new deltaproteobacterial order Candidatus Acidulodesulfobacterales by metagenomics and metatranscriptomics.</title>
        <authorList>
            <person name="Tan S."/>
            <person name="Liu J."/>
            <person name="Fang Y."/>
            <person name="Hedlund B.P."/>
            <person name="Lian Z.H."/>
            <person name="Huang L.Y."/>
            <person name="Li J.T."/>
            <person name="Huang L.N."/>
            <person name="Li W.J."/>
            <person name="Jiang H.C."/>
            <person name="Dong H.L."/>
            <person name="Shu W.S."/>
        </authorList>
    </citation>
    <scope>NUCLEOTIDE SEQUENCE [LARGE SCALE GENOMIC DNA]</scope>
    <source>
        <strain evidence="2">AP2</strain>
    </source>
</reference>
<proteinExistence type="predicted"/>
<dbReference type="GO" id="GO:0004845">
    <property type="term" value="F:uracil phosphoribosyltransferase activity"/>
    <property type="evidence" value="ECO:0007669"/>
    <property type="project" value="UniProtKB-EC"/>
</dbReference>
<dbReference type="Pfam" id="PF00156">
    <property type="entry name" value="Pribosyltran"/>
    <property type="match status" value="1"/>
</dbReference>
<dbReference type="CDD" id="cd06223">
    <property type="entry name" value="PRTases_typeI"/>
    <property type="match status" value="1"/>
</dbReference>
<dbReference type="InterPro" id="IPR000836">
    <property type="entry name" value="PRTase_dom"/>
</dbReference>
<dbReference type="SUPFAM" id="SSF53271">
    <property type="entry name" value="PRTase-like"/>
    <property type="match status" value="1"/>
</dbReference>
<gene>
    <name evidence="2" type="primary">pyrR</name>
    <name evidence="2" type="ORF">EVJ46_04000</name>
</gene>
<dbReference type="InterPro" id="IPR029057">
    <property type="entry name" value="PRTase-like"/>
</dbReference>
<dbReference type="InterPro" id="IPR050137">
    <property type="entry name" value="PyrR_bifunctional"/>
</dbReference>
<dbReference type="Proteomes" id="UP000316562">
    <property type="component" value="Unassembled WGS sequence"/>
</dbReference>
<keyword evidence="2" id="KW-0328">Glycosyltransferase</keyword>
<dbReference type="EMBL" id="SGBC01000001">
    <property type="protein sequence ID" value="RZD17396.1"/>
    <property type="molecule type" value="Genomic_DNA"/>
</dbReference>
<evidence type="ECO:0000313" key="2">
    <source>
        <dbReference type="EMBL" id="RZD17396.1"/>
    </source>
</evidence>
<feature type="domain" description="Phosphoribosyltransferase" evidence="1">
    <location>
        <begin position="4"/>
        <end position="149"/>
    </location>
</feature>
<dbReference type="Gene3D" id="3.40.50.2020">
    <property type="match status" value="1"/>
</dbReference>
<evidence type="ECO:0000313" key="3">
    <source>
        <dbReference type="Proteomes" id="UP000316562"/>
    </source>
</evidence>
<dbReference type="AlphaFoldDB" id="A0A519BJG2"/>
<dbReference type="EC" id="2.4.2.9" evidence="2"/>
<protein>
    <submittedName>
        <fullName evidence="2">Bifunctional pyr operon transcriptional regulator/uracil phosphoribosyltransferase PyrR</fullName>
        <ecNumber evidence="2">2.4.2.9</ecNumber>
    </submittedName>
</protein>
<dbReference type="PANTHER" id="PTHR11608:SF0">
    <property type="entry name" value="BIFUNCTIONAL PROTEIN PYRR"/>
    <property type="match status" value="1"/>
</dbReference>
<accession>A0A519BJG2</accession>